<dbReference type="PROSITE" id="PS50297">
    <property type="entry name" value="ANK_REP_REGION"/>
    <property type="match status" value="2"/>
</dbReference>
<dbReference type="EMBL" id="JAPWDQ010000002">
    <property type="protein sequence ID" value="KAJ5492562.1"/>
    <property type="molecule type" value="Genomic_DNA"/>
</dbReference>
<accession>A0A9X0BZH8</accession>
<evidence type="ECO:0000313" key="5">
    <source>
        <dbReference type="Proteomes" id="UP001148312"/>
    </source>
</evidence>
<dbReference type="Gene3D" id="1.25.40.20">
    <property type="entry name" value="Ankyrin repeat-containing domain"/>
    <property type="match status" value="1"/>
</dbReference>
<reference evidence="4" key="1">
    <citation type="submission" date="2022-12" db="EMBL/GenBank/DDBJ databases">
        <authorList>
            <person name="Petersen C."/>
        </authorList>
    </citation>
    <scope>NUCLEOTIDE SEQUENCE</scope>
    <source>
        <strain evidence="4">IBT 30728</strain>
    </source>
</reference>
<comment type="caution">
    <text evidence="4">The sequence shown here is derived from an EMBL/GenBank/DDBJ whole genome shotgun (WGS) entry which is preliminary data.</text>
</comment>
<feature type="repeat" description="ANK" evidence="3">
    <location>
        <begin position="56"/>
        <end position="89"/>
    </location>
</feature>
<sequence length="258" mass="28632">MLTLLIFHETFFVGKQDVAHCQNYELPIWLAAAFDLPEFINILSSSGADINESDRNGQTPLHISVKFGNAASISRLLVYECLYFNTQDREGRSALHVAAEAGLSTIMRTLLARPGIDVNLRDNTGATALFRVIVKGSIPPIVLLLAEEEVDINSAGPEERTVLINTVQQRSYSIVCLLLDRKDLDVDVQDAGGLTALCWATCLGDVDMNEATYKYFNNLYPKRRLIWINISAASPRFSRLLGMVTFLVQLVSYSKATD</sequence>
<dbReference type="PANTHER" id="PTHR24198:SF165">
    <property type="entry name" value="ANKYRIN REPEAT-CONTAINING PROTEIN-RELATED"/>
    <property type="match status" value="1"/>
</dbReference>
<dbReference type="Proteomes" id="UP001148312">
    <property type="component" value="Unassembled WGS sequence"/>
</dbReference>
<evidence type="ECO:0000256" key="3">
    <source>
        <dbReference type="PROSITE-ProRule" id="PRU00023"/>
    </source>
</evidence>
<keyword evidence="2 3" id="KW-0040">ANK repeat</keyword>
<proteinExistence type="predicted"/>
<organism evidence="4 5">
    <name type="scientific">Penicillium diatomitis</name>
    <dbReference type="NCBI Taxonomy" id="2819901"/>
    <lineage>
        <taxon>Eukaryota</taxon>
        <taxon>Fungi</taxon>
        <taxon>Dikarya</taxon>
        <taxon>Ascomycota</taxon>
        <taxon>Pezizomycotina</taxon>
        <taxon>Eurotiomycetes</taxon>
        <taxon>Eurotiomycetidae</taxon>
        <taxon>Eurotiales</taxon>
        <taxon>Aspergillaceae</taxon>
        <taxon>Penicillium</taxon>
    </lineage>
</organism>
<dbReference type="GeneID" id="81621160"/>
<dbReference type="InterPro" id="IPR002110">
    <property type="entry name" value="Ankyrin_rpt"/>
</dbReference>
<reference evidence="4" key="2">
    <citation type="journal article" date="2023" name="IMA Fungus">
        <title>Comparative genomic study of the Penicillium genus elucidates a diverse pangenome and 15 lateral gene transfer events.</title>
        <authorList>
            <person name="Petersen C."/>
            <person name="Sorensen T."/>
            <person name="Nielsen M.R."/>
            <person name="Sondergaard T.E."/>
            <person name="Sorensen J.L."/>
            <person name="Fitzpatrick D.A."/>
            <person name="Frisvad J.C."/>
            <person name="Nielsen K.L."/>
        </authorList>
    </citation>
    <scope>NUCLEOTIDE SEQUENCE</scope>
    <source>
        <strain evidence="4">IBT 30728</strain>
    </source>
</reference>
<feature type="repeat" description="ANK" evidence="3">
    <location>
        <begin position="90"/>
        <end position="123"/>
    </location>
</feature>
<dbReference type="SMART" id="SM00248">
    <property type="entry name" value="ANK"/>
    <property type="match status" value="5"/>
</dbReference>
<dbReference type="Pfam" id="PF12796">
    <property type="entry name" value="Ank_2"/>
    <property type="match status" value="1"/>
</dbReference>
<dbReference type="PANTHER" id="PTHR24198">
    <property type="entry name" value="ANKYRIN REPEAT AND PROTEIN KINASE DOMAIN-CONTAINING PROTEIN"/>
    <property type="match status" value="1"/>
</dbReference>
<keyword evidence="1" id="KW-0677">Repeat</keyword>
<gene>
    <name evidence="4" type="ORF">N7539_001308</name>
</gene>
<protein>
    <submittedName>
        <fullName evidence="4">Uncharacterized protein</fullName>
    </submittedName>
</protein>
<dbReference type="InterPro" id="IPR036770">
    <property type="entry name" value="Ankyrin_rpt-contain_sf"/>
</dbReference>
<dbReference type="PROSITE" id="PS50088">
    <property type="entry name" value="ANK_REPEAT"/>
    <property type="match status" value="2"/>
</dbReference>
<dbReference type="SUPFAM" id="SSF48403">
    <property type="entry name" value="Ankyrin repeat"/>
    <property type="match status" value="1"/>
</dbReference>
<name>A0A9X0BZH8_9EURO</name>
<keyword evidence="5" id="KW-1185">Reference proteome</keyword>
<evidence type="ECO:0000256" key="1">
    <source>
        <dbReference type="ARBA" id="ARBA00022737"/>
    </source>
</evidence>
<dbReference type="AlphaFoldDB" id="A0A9X0BZH8"/>
<evidence type="ECO:0000256" key="2">
    <source>
        <dbReference type="ARBA" id="ARBA00023043"/>
    </source>
</evidence>
<dbReference type="RefSeq" id="XP_056792942.1">
    <property type="nucleotide sequence ID" value="XM_056930911.1"/>
</dbReference>
<evidence type="ECO:0000313" key="4">
    <source>
        <dbReference type="EMBL" id="KAJ5492562.1"/>
    </source>
</evidence>